<reference evidence="1 2" key="1">
    <citation type="journal article" date="2021" name="Hortic Res">
        <title>The domestication of Cucurbita argyrosperma as revealed by the genome of its wild relative.</title>
        <authorList>
            <person name="Barrera-Redondo J."/>
            <person name="Sanchez-de la Vega G."/>
            <person name="Aguirre-Liguori J.A."/>
            <person name="Castellanos-Morales G."/>
            <person name="Gutierrez-Guerrero Y.T."/>
            <person name="Aguirre-Dugua X."/>
            <person name="Aguirre-Planter E."/>
            <person name="Tenaillon M.I."/>
            <person name="Lira-Saade R."/>
            <person name="Eguiarte L.E."/>
        </authorList>
    </citation>
    <scope>NUCLEOTIDE SEQUENCE [LARGE SCALE GENOMIC DNA]</scope>
    <source>
        <strain evidence="1">JBR-2021</strain>
    </source>
</reference>
<proteinExistence type="predicted"/>
<evidence type="ECO:0000313" key="1">
    <source>
        <dbReference type="EMBL" id="KAG6570386.1"/>
    </source>
</evidence>
<keyword evidence="2" id="KW-1185">Reference proteome</keyword>
<gene>
    <name evidence="1" type="ORF">SDJN03_29301</name>
</gene>
<accession>A0AAV6LU67</accession>
<protein>
    <submittedName>
        <fullName evidence="1">Uncharacterized protein</fullName>
    </submittedName>
</protein>
<comment type="caution">
    <text evidence="1">The sequence shown here is derived from an EMBL/GenBank/DDBJ whole genome shotgun (WGS) entry which is preliminary data.</text>
</comment>
<dbReference type="AlphaFoldDB" id="A0AAV6LU67"/>
<feature type="non-terminal residue" evidence="1">
    <location>
        <position position="1"/>
    </location>
</feature>
<dbReference type="Proteomes" id="UP000685013">
    <property type="component" value="Chromosome 20"/>
</dbReference>
<sequence length="102" mass="11384">MPRVWSGQVSEELSLLTLILQGQREETLSLSLSPSSVVIQKLLRSELFHLDPDFLLSFHVYLSTLEPGVGYTSHGIPSSSIEIKDSSLGYILRQYTLKDGFS</sequence>
<dbReference type="EMBL" id="JAGKQH010000020">
    <property type="protein sequence ID" value="KAG6570386.1"/>
    <property type="molecule type" value="Genomic_DNA"/>
</dbReference>
<evidence type="ECO:0000313" key="2">
    <source>
        <dbReference type="Proteomes" id="UP000685013"/>
    </source>
</evidence>
<name>A0AAV6LU67_9ROSI</name>
<organism evidence="1 2">
    <name type="scientific">Cucurbita argyrosperma subsp. sororia</name>
    <dbReference type="NCBI Taxonomy" id="37648"/>
    <lineage>
        <taxon>Eukaryota</taxon>
        <taxon>Viridiplantae</taxon>
        <taxon>Streptophyta</taxon>
        <taxon>Embryophyta</taxon>
        <taxon>Tracheophyta</taxon>
        <taxon>Spermatophyta</taxon>
        <taxon>Magnoliopsida</taxon>
        <taxon>eudicotyledons</taxon>
        <taxon>Gunneridae</taxon>
        <taxon>Pentapetalae</taxon>
        <taxon>rosids</taxon>
        <taxon>fabids</taxon>
        <taxon>Cucurbitales</taxon>
        <taxon>Cucurbitaceae</taxon>
        <taxon>Cucurbiteae</taxon>
        <taxon>Cucurbita</taxon>
    </lineage>
</organism>